<dbReference type="AlphaFoldDB" id="A0A4U1EBQ2"/>
<dbReference type="CDD" id="cd22416">
    <property type="entry name" value="KH-I_Vigilin_rpt13"/>
    <property type="match status" value="1"/>
</dbReference>
<sequence length="1132" mass="127885">YIQKDNDVTALNSEEDLDTPTSKDKFTELLEKTSWLENAQEPAASSNNNSQLIMTSEKHYVNLFEEGTQAKFYLDFMQRTGANLEITFVKNQCLYIIVSGKPESVTKAQKEFFPCFKKQVLTTASIPKEHLCFASKTGEKLQDLEQKAATNIQTLCPVNHSTWINTIGTKEIMRKAPHEVLLMSTEQDKCAEERLDVGKAFHPFIAGPSNKTFDRIYRKWRTTSTSHHLIQISFPGKKQQLDQDQACVKKIFDNTTEKTTSIDVEILERTGVSIEILSSQNMSDSVTYQCKPESLRKTFTEAYSNTKVYTLSFISVPSWLHRFVIVHINFTGEDKITIEGLTEDVNYAKEQIEVIVKDLINRMDYAETNVDYKFHKLLTRKKGVIINGIKERNKGAQQAKKELLELASHLENEHKDLSIEQRFHHAIIGQKGECIHDIRKKFPEVLITFPDPAQKKNVVTDIVESTYSITILIFKRLHKNIIGKGGANIKEICAASNTKINLSLANSNSENIVISGKPANCEVARDLILSIQKDIANISELEISIPSNLHKSFIDSKDGLIGAVTEECGSIHIHFPKNNSGLQRVAKKKLLQLVEEQTKSYSVVLHVKPEYHKFLMSKNGGNVPKVCEETRACIIFPIPEDKDQDLLTIIGTEKSVKDAQKKLEGLITNLDDVVEDNILINPMSHQHFFMQRGQVLQEMTEEYGGVIINFSCSGKQSNKVTIKGAKPCVEAVNKHIQEINGDLDNEVATECVIPQKFPQFFMGPMCSRIRQTTRDYSVQIKFPEREEISLTNKQPAVLENKEREKSTTGAASISPTKCDTIFISGQKEKCEAAMEALKALIPVTAEVDAPFDLHHYIIGQKGSRIHKIMDEFEVNIQVSALELESDIISITGLAANVEQAKARLQEQVKALQTEIDDRSLRNFRLKFTYPKIIGRKGLVIAQIGLEHKVTIHFPSKGSNEIQDEITNIGYKNNTIAARDTIMEMVQKFEKTVTKQISLNYRVHGHIIGSRGKAIHKIMYQFQVDISFPPRGVQDANIVTVTGLPNKVTKAINHILSLEEYFLAVVPKHELQKEHMKKVTLCDLVYIPSKSFAEKDVPCTANTIQKIPDMNSSEYFPSLDPQVDPKTHPWRCK</sequence>
<reference evidence="11" key="1">
    <citation type="journal article" date="2019" name="IScience">
        <title>Narwhal Genome Reveals Long-Term Low Genetic Diversity despite Current Large Abundance Size.</title>
        <authorList>
            <person name="Westbury M.V."/>
            <person name="Petersen B."/>
            <person name="Garde E."/>
            <person name="Heide-Jorgensen M.P."/>
            <person name="Lorenzen E.D."/>
        </authorList>
    </citation>
    <scope>NUCLEOTIDE SEQUENCE [LARGE SCALE GENOMIC DNA]</scope>
</reference>
<proteinExistence type="predicted"/>
<dbReference type="Proteomes" id="UP000308365">
    <property type="component" value="Unassembled WGS sequence"/>
</dbReference>
<feature type="domain" description="K Homology" evidence="9">
    <location>
        <begin position="745"/>
        <end position="842"/>
    </location>
</feature>
<feature type="domain" description="K Homology" evidence="9">
    <location>
        <begin position="599"/>
        <end position="668"/>
    </location>
</feature>
<evidence type="ECO:0000256" key="7">
    <source>
        <dbReference type="SAM" id="Coils"/>
    </source>
</evidence>
<keyword evidence="3" id="KW-0677">Repeat</keyword>
<keyword evidence="2" id="KW-0963">Cytoplasm</keyword>
<feature type="domain" description="K Homology" evidence="9">
    <location>
        <begin position="990"/>
        <end position="1059"/>
    </location>
</feature>
<feature type="domain" description="K Homology" evidence="9">
    <location>
        <begin position="672"/>
        <end position="744"/>
    </location>
</feature>
<dbReference type="GO" id="GO:0005737">
    <property type="term" value="C:cytoplasm"/>
    <property type="evidence" value="ECO:0007669"/>
    <property type="project" value="UniProtKB-SubCell"/>
</dbReference>
<dbReference type="Pfam" id="PF00013">
    <property type="entry name" value="KH_1"/>
    <property type="match status" value="4"/>
</dbReference>
<evidence type="ECO:0000256" key="4">
    <source>
        <dbReference type="ARBA" id="ARBA00022884"/>
    </source>
</evidence>
<evidence type="ECO:0000256" key="2">
    <source>
        <dbReference type="ARBA" id="ARBA00022490"/>
    </source>
</evidence>
<feature type="non-terminal residue" evidence="10">
    <location>
        <position position="1"/>
    </location>
</feature>
<evidence type="ECO:0000313" key="10">
    <source>
        <dbReference type="EMBL" id="TKC33418.1"/>
    </source>
</evidence>
<dbReference type="EMBL" id="RWIC01003640">
    <property type="protein sequence ID" value="TKC33418.1"/>
    <property type="molecule type" value="Genomic_DNA"/>
</dbReference>
<dbReference type="CDD" id="cd22411">
    <property type="entry name" value="KH-I_Vigilin_rpt8"/>
    <property type="match status" value="1"/>
</dbReference>
<feature type="coiled-coil region" evidence="7">
    <location>
        <begin position="386"/>
        <end position="420"/>
    </location>
</feature>
<evidence type="ECO:0000259" key="9">
    <source>
        <dbReference type="SMART" id="SM00322"/>
    </source>
</evidence>
<protein>
    <recommendedName>
        <fullName evidence="5">Vigilin</fullName>
    </recommendedName>
</protein>
<comment type="caution">
    <text evidence="10">The sequence shown here is derived from an EMBL/GenBank/DDBJ whole genome shotgun (WGS) entry which is preliminary data.</text>
</comment>
<comment type="subcellular location">
    <subcellularLocation>
        <location evidence="1">Cytoplasm</location>
    </subcellularLocation>
</comment>
<dbReference type="InterPro" id="IPR004087">
    <property type="entry name" value="KH_dom"/>
</dbReference>
<organism evidence="10 11">
    <name type="scientific">Monodon monoceros</name>
    <name type="common">Narwhal</name>
    <name type="synonym">Ceratodon monodon</name>
    <dbReference type="NCBI Taxonomy" id="40151"/>
    <lineage>
        <taxon>Eukaryota</taxon>
        <taxon>Metazoa</taxon>
        <taxon>Chordata</taxon>
        <taxon>Craniata</taxon>
        <taxon>Vertebrata</taxon>
        <taxon>Euteleostomi</taxon>
        <taxon>Mammalia</taxon>
        <taxon>Eutheria</taxon>
        <taxon>Laurasiatheria</taxon>
        <taxon>Artiodactyla</taxon>
        <taxon>Whippomorpha</taxon>
        <taxon>Cetacea</taxon>
        <taxon>Odontoceti</taxon>
        <taxon>Monodontidae</taxon>
        <taxon>Monodon</taxon>
    </lineage>
</organism>
<evidence type="ECO:0000256" key="8">
    <source>
        <dbReference type="SAM" id="MobiDB-lite"/>
    </source>
</evidence>
<accession>A0A4U1EBQ2</accession>
<name>A0A4U1EBQ2_MONMO</name>
<dbReference type="PANTHER" id="PTHR10627">
    <property type="entry name" value="SCP160"/>
    <property type="match status" value="1"/>
</dbReference>
<evidence type="ECO:0000256" key="3">
    <source>
        <dbReference type="ARBA" id="ARBA00022737"/>
    </source>
</evidence>
<feature type="domain" description="K Homology" evidence="9">
    <location>
        <begin position="411"/>
        <end position="464"/>
    </location>
</feature>
<dbReference type="Pfam" id="PF24668">
    <property type="entry name" value="KH_Vigilin"/>
    <property type="match status" value="1"/>
</dbReference>
<feature type="coiled-coil region" evidence="7">
    <location>
        <begin position="894"/>
        <end position="921"/>
    </location>
</feature>
<dbReference type="InterPro" id="IPR004088">
    <property type="entry name" value="KH_dom_type_1"/>
</dbReference>
<dbReference type="SMART" id="SM00322">
    <property type="entry name" value="KH"/>
    <property type="match status" value="8"/>
</dbReference>
<feature type="domain" description="K Homology" evidence="9">
    <location>
        <begin position="843"/>
        <end position="909"/>
    </location>
</feature>
<evidence type="ECO:0000313" key="11">
    <source>
        <dbReference type="Proteomes" id="UP000308365"/>
    </source>
</evidence>
<keyword evidence="7" id="KW-0175">Coiled coil</keyword>
<dbReference type="InterPro" id="IPR036612">
    <property type="entry name" value="KH_dom_type_1_sf"/>
</dbReference>
<dbReference type="SUPFAM" id="SSF54791">
    <property type="entry name" value="Eukaryotic type KH-domain (KH-domain type I)"/>
    <property type="match status" value="9"/>
</dbReference>
<evidence type="ECO:0000256" key="1">
    <source>
        <dbReference type="ARBA" id="ARBA00004496"/>
    </source>
</evidence>
<dbReference type="PANTHER" id="PTHR10627:SF34">
    <property type="entry name" value="VIGILIN"/>
    <property type="match status" value="1"/>
</dbReference>
<dbReference type="GO" id="GO:0003729">
    <property type="term" value="F:mRNA binding"/>
    <property type="evidence" value="ECO:0007669"/>
    <property type="project" value="TreeGrafter"/>
</dbReference>
<evidence type="ECO:0000256" key="6">
    <source>
        <dbReference type="PROSITE-ProRule" id="PRU00117"/>
    </source>
</evidence>
<feature type="domain" description="K Homology" evidence="9">
    <location>
        <begin position="921"/>
        <end position="986"/>
    </location>
</feature>
<dbReference type="PROSITE" id="PS50084">
    <property type="entry name" value="KH_TYPE_1"/>
    <property type="match status" value="4"/>
</dbReference>
<gene>
    <name evidence="10" type="ORF">EI555_015066</name>
</gene>
<keyword evidence="4 6" id="KW-0694">RNA-binding</keyword>
<evidence type="ECO:0000256" key="5">
    <source>
        <dbReference type="ARBA" id="ARBA00039270"/>
    </source>
</evidence>
<dbReference type="Gene3D" id="3.30.1370.10">
    <property type="entry name" value="K Homology domain, type 1"/>
    <property type="match status" value="9"/>
</dbReference>
<feature type="region of interest" description="Disordered" evidence="8">
    <location>
        <begin position="1"/>
        <end position="22"/>
    </location>
</feature>
<dbReference type="InterPro" id="IPR057778">
    <property type="entry name" value="KH_Vigilin_N"/>
</dbReference>
<feature type="domain" description="K Homology" evidence="9">
    <location>
        <begin position="465"/>
        <end position="533"/>
    </location>
</feature>